<dbReference type="InParanoid" id="A0A6P8S656"/>
<dbReference type="KEGG" id="gsh:117366514"/>
<sequence length="849" mass="97391">MRTKALLNIQDSCGNQKKDSDGEHDAAIKAAQERAEIVAKYDKGREGAQIEPWEDADYLLYKVTDRFGFLHAEELPFHDASIERQKHLEIERTTKWLKMLRGWEKYKNSEKLHRRIYKGIPLQLRGEVWSLMLEVPKMKEERKDFYNKLKHRARGLSPDIRQIDLDVNRTFRDHIMFRDRYGVKQQALFHVLAAYSLYNTEVGYCQGMSQITALLLMYMNEEDAFWALVKLFSGPKHAMHGFFVPGFPKLIRFQDHHDKILKKFMPKLKQHLDSQELHTSLYTMKWFFQCFLDRTPFPLNLRIWDIYVLEGERILTAMSYTILKLHKKYLMKLSMEELVEFLQQTLGVNFYFEDDFAIEQLQNSMAELKRAKLDLPPPGKEEELPKKPLGQLPPEPQPLVLNHVVNGQKTTTELATQTRTDKIHEKQHEISLENDRERNNSLEKSSLKLQRRGPVDKQDRQNKGDLEYWKSPQTVRAQENPQHTFSNAAAAANQNANATSTVTKDFVPKWRKPATKTAESTMKSALDIKSKSVNYSLAGPATSPGEARAFLVKKKSGRVLNVDEGKRGSNASQYDNVPAVDYEHEIRAEELGKRSGFQSPRNLNSLSSSNARHPSKSSSPPKILNSPGFNLQPRSPKHTLQSDIADRGPFVKQPAPSYSGLPVYNENRSKYYPRLASPPYSYGNMANLSSNAYSTNFDFPPDKPYLNSYPPNQQNSLLTPTTRIDVLPADINTTLNSGNSRQPVGSKYVLPPPVDYLPNSEKYLDSDSWNKDASRSHLGNMQKSPTFHQTPIQDYNFSSISMSSPIRYRTSPYLEQQGSPQYQLSSPRVGTYRYRNPGEGLTVQESVML</sequence>
<accession>A0A6P8S656</accession>
<keyword evidence="5" id="KW-0007">Acetylation</keyword>
<keyword evidence="3" id="KW-0343">GTPase activation</keyword>
<dbReference type="Gene3D" id="1.10.10.750">
    <property type="entry name" value="Ypt/Rab-GAP domain of gyp1p, domain 1"/>
    <property type="match status" value="1"/>
</dbReference>
<dbReference type="PANTHER" id="PTHR47219">
    <property type="entry name" value="RAB GTPASE-ACTIVATING PROTEIN 1-LIKE"/>
    <property type="match status" value="1"/>
</dbReference>
<evidence type="ECO:0000256" key="10">
    <source>
        <dbReference type="ARBA" id="ARBA00070172"/>
    </source>
</evidence>
<dbReference type="SUPFAM" id="SSF47923">
    <property type="entry name" value="Ypt/Rab-GAP domain of gyp1p"/>
    <property type="match status" value="2"/>
</dbReference>
<evidence type="ECO:0000256" key="9">
    <source>
        <dbReference type="ARBA" id="ARBA00064037"/>
    </source>
</evidence>
<proteinExistence type="predicted"/>
<dbReference type="GO" id="GO:0031267">
    <property type="term" value="F:small GTPase binding"/>
    <property type="evidence" value="ECO:0007669"/>
    <property type="project" value="TreeGrafter"/>
</dbReference>
<dbReference type="GO" id="GO:0031410">
    <property type="term" value="C:cytoplasmic vesicle"/>
    <property type="evidence" value="ECO:0007669"/>
    <property type="project" value="UniProtKB-SubCell"/>
</dbReference>
<evidence type="ECO:0000256" key="5">
    <source>
        <dbReference type="ARBA" id="ARBA00022990"/>
    </source>
</evidence>
<dbReference type="FunCoup" id="A0A6P8S656">
    <property type="interactions" value="3093"/>
</dbReference>
<dbReference type="FunFam" id="1.10.472.80:FF:000019">
    <property type="entry name" value="USP6 N-terminal like"/>
    <property type="match status" value="1"/>
</dbReference>
<gene>
    <name evidence="14" type="primary">USP6NL</name>
</gene>
<evidence type="ECO:0000256" key="3">
    <source>
        <dbReference type="ARBA" id="ARBA00022468"/>
    </source>
</evidence>
<dbReference type="Gene3D" id="1.10.8.270">
    <property type="entry name" value="putative rabgap domain of human tbc1 domain family member 14 like domains"/>
    <property type="match status" value="1"/>
</dbReference>
<dbReference type="GO" id="GO:0005096">
    <property type="term" value="F:GTPase activator activity"/>
    <property type="evidence" value="ECO:0007669"/>
    <property type="project" value="UniProtKB-KW"/>
</dbReference>
<dbReference type="InterPro" id="IPR050302">
    <property type="entry name" value="Rab_GAP_TBC_domain"/>
</dbReference>
<dbReference type="FunFam" id="1.10.8.270:FF:000010">
    <property type="entry name" value="Putative USP6 N-terminal-like protein"/>
    <property type="match status" value="1"/>
</dbReference>
<dbReference type="PROSITE" id="PS50086">
    <property type="entry name" value="TBC_RABGAP"/>
    <property type="match status" value="1"/>
</dbReference>
<dbReference type="GO" id="GO:0005794">
    <property type="term" value="C:Golgi apparatus"/>
    <property type="evidence" value="ECO:0007669"/>
    <property type="project" value="UniProtKB-SubCell"/>
</dbReference>
<feature type="domain" description="Rab-GAP TBC" evidence="12">
    <location>
        <begin position="119"/>
        <end position="311"/>
    </location>
</feature>
<evidence type="ECO:0000256" key="8">
    <source>
        <dbReference type="ARBA" id="ARBA00059926"/>
    </source>
</evidence>
<feature type="compositionally biased region" description="Basic and acidic residues" evidence="11">
    <location>
        <begin position="453"/>
        <end position="468"/>
    </location>
</feature>
<evidence type="ECO:0000256" key="1">
    <source>
        <dbReference type="ARBA" id="ARBA00004541"/>
    </source>
</evidence>
<reference evidence="14" key="1">
    <citation type="submission" date="2025-08" db="UniProtKB">
        <authorList>
            <consortium name="RefSeq"/>
        </authorList>
    </citation>
    <scope>IDENTIFICATION</scope>
</reference>
<feature type="region of interest" description="Disordered" evidence="11">
    <location>
        <begin position="413"/>
        <end position="479"/>
    </location>
</feature>
<dbReference type="OrthoDB" id="294251at2759"/>
<comment type="subcellular location">
    <subcellularLocation>
        <location evidence="1">Cytoplasmic vesicle</location>
    </subcellularLocation>
    <subcellularLocation>
        <location evidence="2">Golgi apparatus</location>
    </subcellularLocation>
</comment>
<dbReference type="GeneID" id="117366514"/>
<dbReference type="SMART" id="SM00164">
    <property type="entry name" value="TBC"/>
    <property type="match status" value="1"/>
</dbReference>
<evidence type="ECO:0000256" key="7">
    <source>
        <dbReference type="ARBA" id="ARBA00023329"/>
    </source>
</evidence>
<feature type="compositionally biased region" description="Polar residues" evidence="11">
    <location>
        <begin position="627"/>
        <end position="642"/>
    </location>
</feature>
<organism evidence="13 14">
    <name type="scientific">Geotrypetes seraphini</name>
    <name type="common">Gaboon caecilian</name>
    <name type="synonym">Caecilia seraphini</name>
    <dbReference type="NCBI Taxonomy" id="260995"/>
    <lineage>
        <taxon>Eukaryota</taxon>
        <taxon>Metazoa</taxon>
        <taxon>Chordata</taxon>
        <taxon>Craniata</taxon>
        <taxon>Vertebrata</taxon>
        <taxon>Euteleostomi</taxon>
        <taxon>Amphibia</taxon>
        <taxon>Gymnophiona</taxon>
        <taxon>Geotrypetes</taxon>
    </lineage>
</organism>
<feature type="compositionally biased region" description="Basic and acidic residues" evidence="11">
    <location>
        <begin position="419"/>
        <end position="441"/>
    </location>
</feature>
<evidence type="ECO:0000256" key="2">
    <source>
        <dbReference type="ARBA" id="ARBA00004555"/>
    </source>
</evidence>
<evidence type="ECO:0000259" key="12">
    <source>
        <dbReference type="PROSITE" id="PS50086"/>
    </source>
</evidence>
<feature type="region of interest" description="Disordered" evidence="11">
    <location>
        <begin position="374"/>
        <end position="397"/>
    </location>
</feature>
<evidence type="ECO:0000313" key="13">
    <source>
        <dbReference type="Proteomes" id="UP000515159"/>
    </source>
</evidence>
<dbReference type="RefSeq" id="XP_033813810.1">
    <property type="nucleotide sequence ID" value="XM_033957919.1"/>
</dbReference>
<evidence type="ECO:0000256" key="11">
    <source>
        <dbReference type="SAM" id="MobiDB-lite"/>
    </source>
</evidence>
<protein>
    <recommendedName>
        <fullName evidence="10">USP6 N-terminal-like protein</fullName>
    </recommendedName>
</protein>
<dbReference type="InterPro" id="IPR035969">
    <property type="entry name" value="Rab-GAP_TBC_sf"/>
</dbReference>
<dbReference type="Pfam" id="PF00566">
    <property type="entry name" value="RabGAP-TBC"/>
    <property type="match status" value="1"/>
</dbReference>
<feature type="compositionally biased region" description="Polar residues" evidence="11">
    <location>
        <begin position="777"/>
        <end position="792"/>
    </location>
</feature>
<name>A0A6P8S656_GEOSA</name>
<dbReference type="InterPro" id="IPR000195">
    <property type="entry name" value="Rab-GAP-TBC_dom"/>
</dbReference>
<keyword evidence="7" id="KW-0968">Cytoplasmic vesicle</keyword>
<evidence type="ECO:0000313" key="14">
    <source>
        <dbReference type="RefSeq" id="XP_033813810.1"/>
    </source>
</evidence>
<comment type="function">
    <text evidence="8">Acts as a GTPase-activating protein for RAB5A and RAB43. Involved in receptor trafficking. In complex with EPS8 inhibits internalization of EGFR. Involved in retrograde transport from the endocytic pathway to the Golgi apparatus. Involved in the transport of Shiga toxin from early and recycling endosomes to the trans-Golgi network. Required for structural integrity of the Golgi complex.</text>
</comment>
<feature type="compositionally biased region" description="Basic and acidic residues" evidence="11">
    <location>
        <begin position="374"/>
        <end position="386"/>
    </location>
</feature>
<dbReference type="AlphaFoldDB" id="A0A6P8S656"/>
<dbReference type="FunFam" id="1.10.10.750:FF:000001">
    <property type="entry name" value="TBC1 domain family member 10A"/>
    <property type="match status" value="1"/>
</dbReference>
<feature type="region of interest" description="Disordered" evidence="11">
    <location>
        <begin position="767"/>
        <end position="792"/>
    </location>
</feature>
<keyword evidence="13" id="KW-1185">Reference proteome</keyword>
<keyword evidence="6" id="KW-0333">Golgi apparatus</keyword>
<dbReference type="PANTHER" id="PTHR47219:SF19">
    <property type="entry name" value="USP6 N-TERMINAL-LIKE PROTEIN ISOFORM X1"/>
    <property type="match status" value="1"/>
</dbReference>
<evidence type="ECO:0000256" key="6">
    <source>
        <dbReference type="ARBA" id="ARBA00023034"/>
    </source>
</evidence>
<feature type="region of interest" description="Disordered" evidence="11">
    <location>
        <begin position="591"/>
        <end position="664"/>
    </location>
</feature>
<evidence type="ECO:0000256" key="4">
    <source>
        <dbReference type="ARBA" id="ARBA00022553"/>
    </source>
</evidence>
<dbReference type="CTD" id="9712"/>
<dbReference type="Gene3D" id="1.10.472.80">
    <property type="entry name" value="Ypt/Rab-GAP domain of gyp1p, domain 3"/>
    <property type="match status" value="1"/>
</dbReference>
<comment type="subunit">
    <text evidence="9">Interacts with EPS8.</text>
</comment>
<dbReference type="Proteomes" id="UP000515159">
    <property type="component" value="Chromosome 9"/>
</dbReference>
<keyword evidence="4" id="KW-0597">Phosphoprotein</keyword>